<sequence length="53" mass="5735">MGPNSRISTPHDTAAVHNALMLDVYYGLFLLLFEGERLSHIFGVALDSGNLCG</sequence>
<accession>A0A231GVS4</accession>
<protein>
    <submittedName>
        <fullName evidence="1">Uncharacterized protein</fullName>
    </submittedName>
</protein>
<dbReference type="EMBL" id="NGAF01000028">
    <property type="protein sequence ID" value="OXR40688.1"/>
    <property type="molecule type" value="Genomic_DNA"/>
</dbReference>
<organism evidence="1 2">
    <name type="scientific">Nocardia cerradoensis</name>
    <dbReference type="NCBI Taxonomy" id="85688"/>
    <lineage>
        <taxon>Bacteria</taxon>
        <taxon>Bacillati</taxon>
        <taxon>Actinomycetota</taxon>
        <taxon>Actinomycetes</taxon>
        <taxon>Mycobacteriales</taxon>
        <taxon>Nocardiaceae</taxon>
        <taxon>Nocardia</taxon>
    </lineage>
</organism>
<evidence type="ECO:0000313" key="2">
    <source>
        <dbReference type="Proteomes" id="UP000215506"/>
    </source>
</evidence>
<dbReference type="AlphaFoldDB" id="A0A231GVS4"/>
<comment type="caution">
    <text evidence="1">The sequence shown here is derived from an EMBL/GenBank/DDBJ whole genome shotgun (WGS) entry which is preliminary data.</text>
</comment>
<keyword evidence="2" id="KW-1185">Reference proteome</keyword>
<evidence type="ECO:0000313" key="1">
    <source>
        <dbReference type="EMBL" id="OXR40688.1"/>
    </source>
</evidence>
<gene>
    <name evidence="1" type="ORF">B7C42_07246</name>
</gene>
<name>A0A231GVS4_9NOCA</name>
<proteinExistence type="predicted"/>
<reference evidence="1 2" key="1">
    <citation type="submission" date="2017-07" db="EMBL/GenBank/DDBJ databases">
        <title>First draft Genome Sequence of Nocardia cerradoensis isolated from human infection.</title>
        <authorList>
            <person name="Carrasco G."/>
        </authorList>
    </citation>
    <scope>NUCLEOTIDE SEQUENCE [LARGE SCALE GENOMIC DNA]</scope>
    <source>
        <strain evidence="1 2">CNM20130759</strain>
    </source>
</reference>
<dbReference type="Proteomes" id="UP000215506">
    <property type="component" value="Unassembled WGS sequence"/>
</dbReference>